<dbReference type="InterPro" id="IPR003870">
    <property type="entry name" value="DUF222"/>
</dbReference>
<sequence>MTQPPAGTEPPEPVVRARKPLDPEEFAARSFMEPGCLEAHLAQELFAAQQAEARAYAEHLRRMAMFWDESSDDGDLYAILVADARRITVNQASTQLHAAYTAVTGFPHTLARLEAGDLPAHWFELMLRRVRRLTPDQCRQVDDRVSAWDLANIPSDRFTRELGKLIAWFGAAAVRETPAEQRNVGLEVNRDHDGTARLAITGPVHEIVGLSHRLDAAARAVQNDQRHAVDEGRPAPFDIDGDVSRDGHHMTLAALRYAILTRTMLDTAGVEVPGSRFRLQVVVPAMTLLGESDAPGTIDGTIPLPAPMARHLAAGEPTWYRILTDPSDGTFLPLPPTRYSPTTTMQEHLRLLDPVCAVPGCTRNVCTVGESDHIEEYDHDNPEKGGQTSIENLHRLCWKHHMMKTRGLLDPVRGPDGSTTWHIGEIERLSARQNRDLLTPEIAAALQHSWDVYEEMLAWDDARWRGLLQDAESPAPAPVPVPEPEPEPDRSSIPLADVVPVRVPYTDPATYPDPPF</sequence>
<gene>
    <name evidence="3" type="ORF">ACFPK8_15455</name>
</gene>
<dbReference type="InterPro" id="IPR003615">
    <property type="entry name" value="HNH_nuc"/>
</dbReference>
<evidence type="ECO:0000259" key="2">
    <source>
        <dbReference type="Pfam" id="PF02720"/>
    </source>
</evidence>
<evidence type="ECO:0000313" key="3">
    <source>
        <dbReference type="EMBL" id="MFC5298908.1"/>
    </source>
</evidence>
<dbReference type="CDD" id="cd00085">
    <property type="entry name" value="HNHc"/>
    <property type="match status" value="1"/>
</dbReference>
<name>A0ABW0FJB2_9MICO</name>
<protein>
    <submittedName>
        <fullName evidence="3">DUF222 domain-containing protein</fullName>
    </submittedName>
</protein>
<evidence type="ECO:0000313" key="4">
    <source>
        <dbReference type="Proteomes" id="UP001595937"/>
    </source>
</evidence>
<dbReference type="Pfam" id="PF02720">
    <property type="entry name" value="DUF222"/>
    <property type="match status" value="1"/>
</dbReference>
<organism evidence="3 4">
    <name type="scientific">Brachybacterium tyrofermentans</name>
    <dbReference type="NCBI Taxonomy" id="47848"/>
    <lineage>
        <taxon>Bacteria</taxon>
        <taxon>Bacillati</taxon>
        <taxon>Actinomycetota</taxon>
        <taxon>Actinomycetes</taxon>
        <taxon>Micrococcales</taxon>
        <taxon>Dermabacteraceae</taxon>
        <taxon>Brachybacterium</taxon>
    </lineage>
</organism>
<proteinExistence type="predicted"/>
<dbReference type="Proteomes" id="UP001595937">
    <property type="component" value="Unassembled WGS sequence"/>
</dbReference>
<dbReference type="GeneID" id="303299355"/>
<dbReference type="RefSeq" id="WP_343926625.1">
    <property type="nucleotide sequence ID" value="NZ_BAAAIR010000105.1"/>
</dbReference>
<dbReference type="EMBL" id="JBHSLN010000084">
    <property type="protein sequence ID" value="MFC5298908.1"/>
    <property type="molecule type" value="Genomic_DNA"/>
</dbReference>
<feature type="region of interest" description="Disordered" evidence="1">
    <location>
        <begin position="471"/>
        <end position="499"/>
    </location>
</feature>
<evidence type="ECO:0000256" key="1">
    <source>
        <dbReference type="SAM" id="MobiDB-lite"/>
    </source>
</evidence>
<feature type="domain" description="DUF222" evidence="2">
    <location>
        <begin position="48"/>
        <end position="350"/>
    </location>
</feature>
<accession>A0ABW0FJB2</accession>
<reference evidence="4" key="1">
    <citation type="journal article" date="2019" name="Int. J. Syst. Evol. Microbiol.">
        <title>The Global Catalogue of Microorganisms (GCM) 10K type strain sequencing project: providing services to taxonomists for standard genome sequencing and annotation.</title>
        <authorList>
            <consortium name="The Broad Institute Genomics Platform"/>
            <consortium name="The Broad Institute Genome Sequencing Center for Infectious Disease"/>
            <person name="Wu L."/>
            <person name="Ma J."/>
        </authorList>
    </citation>
    <scope>NUCLEOTIDE SEQUENCE [LARGE SCALE GENOMIC DNA]</scope>
    <source>
        <strain evidence="4">CGMCC 1.16455</strain>
    </source>
</reference>
<comment type="caution">
    <text evidence="3">The sequence shown here is derived from an EMBL/GenBank/DDBJ whole genome shotgun (WGS) entry which is preliminary data.</text>
</comment>
<keyword evidence="4" id="KW-1185">Reference proteome</keyword>